<feature type="domain" description="Rhodanese" evidence="2">
    <location>
        <begin position="268"/>
        <end position="360"/>
    </location>
</feature>
<dbReference type="Proteomes" id="UP000243197">
    <property type="component" value="Chromosome"/>
</dbReference>
<dbReference type="InterPro" id="IPR036866">
    <property type="entry name" value="RibonucZ/Hydroxyglut_hydro"/>
</dbReference>
<dbReference type="SMART" id="SM00450">
    <property type="entry name" value="RHOD"/>
    <property type="match status" value="2"/>
</dbReference>
<dbReference type="Pfam" id="PF00581">
    <property type="entry name" value="Rhodanese"/>
    <property type="match status" value="2"/>
</dbReference>
<dbReference type="RefSeq" id="WP_096685387.1">
    <property type="nucleotide sequence ID" value="NZ_AP014564.1"/>
</dbReference>
<proteinExistence type="predicted"/>
<dbReference type="SUPFAM" id="SSF52821">
    <property type="entry name" value="Rhodanese/Cell cycle control phosphatase"/>
    <property type="match status" value="2"/>
</dbReference>
<organism evidence="3 4">
    <name type="scientific">Ichthyobacterium seriolicida</name>
    <dbReference type="NCBI Taxonomy" id="242600"/>
    <lineage>
        <taxon>Bacteria</taxon>
        <taxon>Pseudomonadati</taxon>
        <taxon>Bacteroidota</taxon>
        <taxon>Flavobacteriia</taxon>
        <taxon>Flavobacteriales</taxon>
        <taxon>Ichthyobacteriaceae</taxon>
        <taxon>Ichthyobacterium</taxon>
    </lineage>
</organism>
<keyword evidence="1" id="KW-0479">Metal-binding</keyword>
<dbReference type="SUPFAM" id="SSF56281">
    <property type="entry name" value="Metallo-hydrolase/oxidoreductase"/>
    <property type="match status" value="1"/>
</dbReference>
<dbReference type="InterPro" id="IPR001763">
    <property type="entry name" value="Rhodanese-like_dom"/>
</dbReference>
<accession>A0A1J1DX34</accession>
<dbReference type="OrthoDB" id="9784009at2"/>
<dbReference type="GO" id="GO:0046872">
    <property type="term" value="F:metal ion binding"/>
    <property type="evidence" value="ECO:0007669"/>
    <property type="project" value="UniProtKB-KW"/>
</dbReference>
<dbReference type="FunFam" id="3.60.15.10:FF:000030">
    <property type="entry name" value="Metallo-beta-lactamase family protein"/>
    <property type="match status" value="1"/>
</dbReference>
<feature type="domain" description="Rhodanese" evidence="2">
    <location>
        <begin position="375"/>
        <end position="463"/>
    </location>
</feature>
<dbReference type="InterPro" id="IPR051682">
    <property type="entry name" value="Mito_Persulfide_Diox"/>
</dbReference>
<dbReference type="PANTHER" id="PTHR43084">
    <property type="entry name" value="PERSULFIDE DIOXYGENASE ETHE1"/>
    <property type="match status" value="1"/>
</dbReference>
<protein>
    <submittedName>
        <fullName evidence="3">Metallo-beta-lactamase family protein</fullName>
    </submittedName>
</protein>
<dbReference type="Gene3D" id="3.60.15.10">
    <property type="entry name" value="Ribonuclease Z/Hydroxyacylglutathione hydrolase-like"/>
    <property type="match status" value="1"/>
</dbReference>
<dbReference type="InterPro" id="IPR001279">
    <property type="entry name" value="Metallo-B-lactamas"/>
</dbReference>
<dbReference type="CDD" id="cd00158">
    <property type="entry name" value="RHOD"/>
    <property type="match status" value="1"/>
</dbReference>
<dbReference type="Pfam" id="PF00753">
    <property type="entry name" value="Lactamase_B"/>
    <property type="match status" value="1"/>
</dbReference>
<dbReference type="AlphaFoldDB" id="A0A1J1DX34"/>
<dbReference type="CDD" id="cd07724">
    <property type="entry name" value="POD-like_MBL-fold"/>
    <property type="match status" value="1"/>
</dbReference>
<dbReference type="GO" id="GO:0070813">
    <property type="term" value="P:hydrogen sulfide metabolic process"/>
    <property type="evidence" value="ECO:0007669"/>
    <property type="project" value="TreeGrafter"/>
</dbReference>
<dbReference type="InterPro" id="IPR036873">
    <property type="entry name" value="Rhodanese-like_dom_sf"/>
</dbReference>
<dbReference type="KEGG" id="ise:JBKA6_0405"/>
<keyword evidence="4" id="KW-1185">Reference proteome</keyword>
<dbReference type="Gene3D" id="3.40.250.10">
    <property type="entry name" value="Rhodanese-like domain"/>
    <property type="match status" value="2"/>
</dbReference>
<evidence type="ECO:0000313" key="3">
    <source>
        <dbReference type="EMBL" id="BAV94418.1"/>
    </source>
</evidence>
<dbReference type="SMART" id="SM00849">
    <property type="entry name" value="Lactamase_B"/>
    <property type="match status" value="1"/>
</dbReference>
<dbReference type="GO" id="GO:0006749">
    <property type="term" value="P:glutathione metabolic process"/>
    <property type="evidence" value="ECO:0007669"/>
    <property type="project" value="InterPro"/>
</dbReference>
<dbReference type="EMBL" id="AP014564">
    <property type="protein sequence ID" value="BAV94418.1"/>
    <property type="molecule type" value="Genomic_DNA"/>
</dbReference>
<dbReference type="PANTHER" id="PTHR43084:SF1">
    <property type="entry name" value="PERSULFIDE DIOXYGENASE ETHE1, MITOCHONDRIAL"/>
    <property type="match status" value="1"/>
</dbReference>
<evidence type="ECO:0000313" key="4">
    <source>
        <dbReference type="Proteomes" id="UP000243197"/>
    </source>
</evidence>
<dbReference type="InterPro" id="IPR044528">
    <property type="entry name" value="POD-like_MBL-fold"/>
</dbReference>
<gene>
    <name evidence="3" type="ORF">JBKA6_0405</name>
</gene>
<evidence type="ECO:0000259" key="2">
    <source>
        <dbReference type="PROSITE" id="PS50206"/>
    </source>
</evidence>
<evidence type="ECO:0000256" key="1">
    <source>
        <dbReference type="ARBA" id="ARBA00022723"/>
    </source>
</evidence>
<reference evidence="3 4" key="1">
    <citation type="submission" date="2014-03" db="EMBL/GenBank/DDBJ databases">
        <title>complete genome sequence of Flavobacteriaceae bacterium JBKA-6.</title>
        <authorList>
            <person name="Takano T."/>
            <person name="Nakamura Y."/>
            <person name="Takuma S."/>
            <person name="Yasuike M."/>
            <person name="Matsuyama T."/>
            <person name="Sakai T."/>
            <person name="Fujiwara A."/>
            <person name="Kimoto K."/>
            <person name="Fukuda Y."/>
            <person name="Kondo H."/>
            <person name="Hirono I."/>
            <person name="Nakayasu C."/>
        </authorList>
    </citation>
    <scope>NUCLEOTIDE SEQUENCE [LARGE SCALE GENOMIC DNA]</scope>
    <source>
        <strain evidence="3 4">JBKA-6</strain>
    </source>
</reference>
<dbReference type="PROSITE" id="PS50206">
    <property type="entry name" value="RHODANESE_3"/>
    <property type="match status" value="2"/>
</dbReference>
<sequence>MKVEQIFTKCLSQMTYYIESKGEAAVIDPLRDPSPYLEKLSEDKAELKYIFLTHFHADFVAGHVDLSNETGAVIVYGPNANTSYDFHEGKDLEEFCIGDVKLKLLHTPGHTMESSSYLLIDKDKKTPYVFTGDCLFIGEVGRPDLAVKNGLTQRELAGYLFDSLREKIMTLSDDTVVYPAHGAGSACGKNISKETYDTIKNQKETNYALKQDLSKEEFIQKVTENIPPPPDYFKHNVDMNKGINDQYTDIIQRGTRALSLEEFKSLSEREDVLVIDTVSKEDYTKNGSIPGSWYFGIDGTFAPWIGTLIPNIKQKIVFLAEGGREREVVMRLSRVGYDNCIGYLQGGINTWIENGDKVEKIESISAEEFVEKLRDKKVENVIDVRKEKEYQSLHISNSKNLPLDFIHSNFAQINKKRKNFVHCKGGYRSLIACSILKSMGIDNVVDIKGGFDKLKSIPNVSLSKV</sequence>
<name>A0A1J1DX34_9FLAO</name>
<dbReference type="GO" id="GO:0050313">
    <property type="term" value="F:sulfur dioxygenase activity"/>
    <property type="evidence" value="ECO:0007669"/>
    <property type="project" value="InterPro"/>
</dbReference>